<proteinExistence type="inferred from homology"/>
<evidence type="ECO:0000259" key="2">
    <source>
        <dbReference type="PROSITE" id="PS50296"/>
    </source>
</evidence>
<evidence type="ECO:0000313" key="3">
    <source>
        <dbReference type="EMBL" id="CCF73828.1"/>
    </source>
</evidence>
<accession>I7I8X1</accession>
<evidence type="ECO:0000256" key="1">
    <source>
        <dbReference type="ARBA" id="ARBA00007514"/>
    </source>
</evidence>
<protein>
    <submittedName>
        <fullName evidence="3">Translation machinery-associated protein 22</fullName>
    </submittedName>
</protein>
<dbReference type="InterPro" id="IPR046447">
    <property type="entry name" value="DENR_C"/>
</dbReference>
<reference evidence="3 4" key="1">
    <citation type="journal article" date="2012" name="Nucleic Acids Res.">
        <title>Sequencing of the smallest Apicomplexan genome from the human pathogen Babesia microti.</title>
        <authorList>
            <person name="Cornillot E."/>
            <person name="Hadj-Kaddour K."/>
            <person name="Dassouli A."/>
            <person name="Noel B."/>
            <person name="Ranwez V."/>
            <person name="Vacherie B."/>
            <person name="Augagneur Y."/>
            <person name="Bres V."/>
            <person name="Duclos A."/>
            <person name="Randazzo S."/>
            <person name="Carcy B."/>
            <person name="Debierre-Grockiego F."/>
            <person name="Delbecq S."/>
            <person name="Moubri-Menage K."/>
            <person name="Shams-Eldin H."/>
            <person name="Usmani-Brown S."/>
            <person name="Bringaud F."/>
            <person name="Wincker P."/>
            <person name="Vivares C.P."/>
            <person name="Schwarz R.T."/>
            <person name="Schetters T.P."/>
            <person name="Krause P.J."/>
            <person name="Gorenflot A."/>
            <person name="Berry V."/>
            <person name="Barbe V."/>
            <person name="Ben Mamoun C."/>
        </authorList>
    </citation>
    <scope>NUCLEOTIDE SEQUENCE [LARGE SCALE GENOMIC DNA]</scope>
    <source>
        <strain evidence="3 4">RI</strain>
    </source>
</reference>
<reference evidence="3 4" key="3">
    <citation type="journal article" date="2016" name="Sci. Rep.">
        <title>Genome-wide diversity and gene expression profiling of Babesia microti isolates identify polymorphic genes that mediate host-pathogen interactions.</title>
        <authorList>
            <person name="Silva J.C."/>
            <person name="Cornillot E."/>
            <person name="McCracken C."/>
            <person name="Usmani-Brown S."/>
            <person name="Dwivedi A."/>
            <person name="Ifeonu O.O."/>
            <person name="Crabtree J."/>
            <person name="Gotia H.T."/>
            <person name="Virji A.Z."/>
            <person name="Reynes C."/>
            <person name="Colinge J."/>
            <person name="Kumar V."/>
            <person name="Lawres L."/>
            <person name="Pazzi J.E."/>
            <person name="Pablo J.V."/>
            <person name="Hung C."/>
            <person name="Brancato J."/>
            <person name="Kumari P."/>
            <person name="Orvis J."/>
            <person name="Tretina K."/>
            <person name="Chibucos M."/>
            <person name="Ott S."/>
            <person name="Sadzewicz L."/>
            <person name="Sengamalay N."/>
            <person name="Shetty A.C."/>
            <person name="Su Q."/>
            <person name="Tallon L."/>
            <person name="Fraser C.M."/>
            <person name="Frutos R."/>
            <person name="Molina D.M."/>
            <person name="Krause P.J."/>
            <person name="Ben Mamoun C."/>
        </authorList>
    </citation>
    <scope>NUCLEOTIDE SEQUENCE [LARGE SCALE GENOMIC DNA]</scope>
    <source>
        <strain evidence="3 4">RI</strain>
    </source>
</reference>
<dbReference type="PANTHER" id="PTHR12789:SF0">
    <property type="entry name" value="DENSITY-REGULATED PROTEIN"/>
    <property type="match status" value="1"/>
</dbReference>
<organism evidence="3 4">
    <name type="scientific">Babesia microti (strain RI)</name>
    <dbReference type="NCBI Taxonomy" id="1133968"/>
    <lineage>
        <taxon>Eukaryota</taxon>
        <taxon>Sar</taxon>
        <taxon>Alveolata</taxon>
        <taxon>Apicomplexa</taxon>
        <taxon>Aconoidasida</taxon>
        <taxon>Piroplasmida</taxon>
        <taxon>Babesiidae</taxon>
        <taxon>Babesia</taxon>
    </lineage>
</organism>
<dbReference type="GeneID" id="24424458"/>
<dbReference type="OMA" id="EVFEIDM"/>
<dbReference type="Pfam" id="PF21023">
    <property type="entry name" value="DENR_N"/>
    <property type="match status" value="1"/>
</dbReference>
<dbReference type="CDD" id="cd11607">
    <property type="entry name" value="DENR_C"/>
    <property type="match status" value="1"/>
</dbReference>
<dbReference type="InterPro" id="IPR036877">
    <property type="entry name" value="SUI1_dom_sf"/>
</dbReference>
<name>I7I8X1_BABMR</name>
<dbReference type="PROSITE" id="PS50296">
    <property type="entry name" value="SUI1"/>
    <property type="match status" value="1"/>
</dbReference>
<dbReference type="InterPro" id="IPR050318">
    <property type="entry name" value="DENR/SUI1_TIF"/>
</dbReference>
<dbReference type="Gene3D" id="3.30.780.10">
    <property type="entry name" value="SUI1-like domain"/>
    <property type="match status" value="1"/>
</dbReference>
<gene>
    <name evidence="3" type="ORF">BMR1_02g03375</name>
</gene>
<dbReference type="VEuPathDB" id="PiroplasmaDB:BMR1_02g03375"/>
<evidence type="ECO:0000313" key="4">
    <source>
        <dbReference type="Proteomes" id="UP000002899"/>
    </source>
</evidence>
<reference evidence="3 4" key="2">
    <citation type="journal article" date="2013" name="PLoS ONE">
        <title>Whole genome mapping and re-organization of the nuclear and mitochondrial genomes of Babesia microti isolates.</title>
        <authorList>
            <person name="Cornillot E."/>
            <person name="Dassouli A."/>
            <person name="Garg A."/>
            <person name="Pachikara N."/>
            <person name="Randazzo S."/>
            <person name="Depoix D."/>
            <person name="Carcy B."/>
            <person name="Delbecq S."/>
            <person name="Frutos R."/>
            <person name="Silva J.C."/>
            <person name="Sutton R."/>
            <person name="Krause P.J."/>
            <person name="Mamoun C.B."/>
        </authorList>
    </citation>
    <scope>NUCLEOTIDE SEQUENCE [LARGE SCALE GENOMIC DNA]</scope>
    <source>
        <strain evidence="3 4">RI</strain>
    </source>
</reference>
<feature type="domain" description="SUI1" evidence="2">
    <location>
        <begin position="73"/>
        <end position="145"/>
    </location>
</feature>
<dbReference type="PANTHER" id="PTHR12789">
    <property type="entry name" value="DENSITY-REGULATED PROTEIN HOMOLOG"/>
    <property type="match status" value="1"/>
</dbReference>
<comment type="similarity">
    <text evidence="1">Belongs to the DENR family.</text>
</comment>
<dbReference type="GO" id="GO:0003743">
    <property type="term" value="F:translation initiation factor activity"/>
    <property type="evidence" value="ECO:0007669"/>
    <property type="project" value="InterPro"/>
</dbReference>
<dbReference type="EMBL" id="FO082872">
    <property type="protein sequence ID" value="CCF73828.1"/>
    <property type="molecule type" value="Genomic_DNA"/>
</dbReference>
<dbReference type="AlphaFoldDB" id="I7I8X1"/>
<dbReference type="RefSeq" id="XP_012648437.1">
    <property type="nucleotide sequence ID" value="XM_012792983.1"/>
</dbReference>
<dbReference type="InterPro" id="IPR001950">
    <property type="entry name" value="SUI1"/>
</dbReference>
<dbReference type="OrthoDB" id="277199at2759"/>
<dbReference type="GO" id="GO:0002188">
    <property type="term" value="P:translation reinitiation"/>
    <property type="evidence" value="ECO:0007669"/>
    <property type="project" value="TreeGrafter"/>
</dbReference>
<dbReference type="GO" id="GO:0001731">
    <property type="term" value="P:formation of translation preinitiation complex"/>
    <property type="evidence" value="ECO:0007669"/>
    <property type="project" value="TreeGrafter"/>
</dbReference>
<dbReference type="SUPFAM" id="SSF55159">
    <property type="entry name" value="eIF1-like"/>
    <property type="match status" value="1"/>
</dbReference>
<dbReference type="InterPro" id="IPR048517">
    <property type="entry name" value="DENR_N"/>
</dbReference>
<dbReference type="Proteomes" id="UP000002899">
    <property type="component" value="Chromosome II"/>
</dbReference>
<dbReference type="Pfam" id="PF01253">
    <property type="entry name" value="SUI1"/>
    <property type="match status" value="1"/>
</dbReference>
<sequence length="160" mass="17719">MWAHDTYPPIEGEITVKYCKTCGMPYDYCDFGGMWSICKETATGKYPNLYSEGHVAKEDKKKTEKKKPDDDKVTIQRVSRAKRKVVTAVSGLHLFGVKLDAASKLFSKQFATGASIVKGIPGQSDKIDIQGDVESTIVQFIKQCFPSIPSDKIAILPPKI</sequence>
<dbReference type="KEGG" id="bmic:BMR1_02g03375"/>
<dbReference type="GO" id="GO:0003729">
    <property type="term" value="F:mRNA binding"/>
    <property type="evidence" value="ECO:0007669"/>
    <property type="project" value="TreeGrafter"/>
</dbReference>
<keyword evidence="4" id="KW-1185">Reference proteome</keyword>